<reference evidence="8 9" key="1">
    <citation type="submission" date="2022-03" db="EMBL/GenBank/DDBJ databases">
        <authorList>
            <person name="Macdonald S."/>
            <person name="Ahmed S."/>
            <person name="Newling K."/>
        </authorList>
    </citation>
    <scope>NUCLEOTIDE SEQUENCE [LARGE SCALE GENOMIC DNA]</scope>
</reference>
<evidence type="ECO:0000256" key="1">
    <source>
        <dbReference type="ARBA" id="ARBA00004613"/>
    </source>
</evidence>
<dbReference type="CDD" id="cd23509">
    <property type="entry name" value="Gnk2-like"/>
    <property type="match status" value="2"/>
</dbReference>
<feature type="signal peptide" evidence="6">
    <location>
        <begin position="1"/>
        <end position="18"/>
    </location>
</feature>
<keyword evidence="3 6" id="KW-0732">Signal</keyword>
<comment type="caution">
    <text evidence="8">The sequence shown here is derived from an EMBL/GenBank/DDBJ whole genome shotgun (WGS) entry which is preliminary data.</text>
</comment>
<evidence type="ECO:0000256" key="2">
    <source>
        <dbReference type="ARBA" id="ARBA00022525"/>
    </source>
</evidence>
<comment type="similarity">
    <text evidence="5">Belongs to the cysteine-rich repeat secretory protein family.</text>
</comment>
<organism evidence="8 9">
    <name type="scientific">Eruca vesicaria subsp. sativa</name>
    <name type="common">Garden rocket</name>
    <name type="synonym">Eruca sativa</name>
    <dbReference type="NCBI Taxonomy" id="29727"/>
    <lineage>
        <taxon>Eukaryota</taxon>
        <taxon>Viridiplantae</taxon>
        <taxon>Streptophyta</taxon>
        <taxon>Embryophyta</taxon>
        <taxon>Tracheophyta</taxon>
        <taxon>Spermatophyta</taxon>
        <taxon>Magnoliopsida</taxon>
        <taxon>eudicotyledons</taxon>
        <taxon>Gunneridae</taxon>
        <taxon>Pentapetalae</taxon>
        <taxon>rosids</taxon>
        <taxon>malvids</taxon>
        <taxon>Brassicales</taxon>
        <taxon>Brassicaceae</taxon>
        <taxon>Brassiceae</taxon>
        <taxon>Eruca</taxon>
    </lineage>
</organism>
<sequence>MYSLSSLLKRLIVIHVLAIQLLLINSELPLNTTNAYLNHKCLVSKGKYKPGSEYEDRLKRIMKGFYSGSNKGYDGFGDSTLSAILQCRGDSYGTECRDCFVTALAALHRRCPWYKGKIIWYDQCLLSISPKYTIGQIDYDDNFCMFNAKKLSWNSAITWATFLNNMTTLAITRDKNRMYLAGKRLLKGDMLYGMVQCTKDLSTQACEECLMFNTVRFQHCLNYRRGARFMGRSCTFRFELYPFIAKSVQII</sequence>
<dbReference type="Gene3D" id="3.30.430.20">
    <property type="entry name" value="Gnk2 domain, C-X8-C-X2-C motif"/>
    <property type="match status" value="2"/>
</dbReference>
<dbReference type="InterPro" id="IPR050581">
    <property type="entry name" value="CRR_secretory_protein"/>
</dbReference>
<gene>
    <name evidence="8" type="ORF">ERUC_LOCUS19405</name>
</gene>
<protein>
    <recommendedName>
        <fullName evidence="7">Gnk2-homologous domain-containing protein</fullName>
    </recommendedName>
</protein>
<keyword evidence="4" id="KW-0677">Repeat</keyword>
<evidence type="ECO:0000256" key="5">
    <source>
        <dbReference type="ARBA" id="ARBA00038515"/>
    </source>
</evidence>
<feature type="domain" description="Gnk2-homologous" evidence="7">
    <location>
        <begin position="137"/>
        <end position="243"/>
    </location>
</feature>
<evidence type="ECO:0000313" key="9">
    <source>
        <dbReference type="Proteomes" id="UP001642260"/>
    </source>
</evidence>
<proteinExistence type="inferred from homology"/>
<dbReference type="InterPro" id="IPR038408">
    <property type="entry name" value="GNK2_sf"/>
</dbReference>
<evidence type="ECO:0000259" key="7">
    <source>
        <dbReference type="PROSITE" id="PS51473"/>
    </source>
</evidence>
<evidence type="ECO:0000256" key="6">
    <source>
        <dbReference type="SAM" id="SignalP"/>
    </source>
</evidence>
<dbReference type="PANTHER" id="PTHR32411:SF53">
    <property type="entry name" value="CYSTEINE-RICH REPEAT SECRETORY PROTEIN 18-RELATED"/>
    <property type="match status" value="1"/>
</dbReference>
<evidence type="ECO:0000313" key="8">
    <source>
        <dbReference type="EMBL" id="CAH8353650.1"/>
    </source>
</evidence>
<feature type="domain" description="Gnk2-homologous" evidence="7">
    <location>
        <begin position="36"/>
        <end position="133"/>
    </location>
</feature>
<dbReference type="AlphaFoldDB" id="A0ABC8K544"/>
<comment type="subcellular location">
    <subcellularLocation>
        <location evidence="1">Secreted</location>
    </subcellularLocation>
</comment>
<name>A0ABC8K544_ERUVS</name>
<evidence type="ECO:0000256" key="3">
    <source>
        <dbReference type="ARBA" id="ARBA00022729"/>
    </source>
</evidence>
<feature type="chain" id="PRO_5044780812" description="Gnk2-homologous domain-containing protein" evidence="6">
    <location>
        <begin position="19"/>
        <end position="251"/>
    </location>
</feature>
<dbReference type="Proteomes" id="UP001642260">
    <property type="component" value="Unassembled WGS sequence"/>
</dbReference>
<keyword evidence="9" id="KW-1185">Reference proteome</keyword>
<dbReference type="GO" id="GO:0005576">
    <property type="term" value="C:extracellular region"/>
    <property type="evidence" value="ECO:0007669"/>
    <property type="project" value="UniProtKB-SubCell"/>
</dbReference>
<dbReference type="InterPro" id="IPR002902">
    <property type="entry name" value="GNK2"/>
</dbReference>
<evidence type="ECO:0000256" key="4">
    <source>
        <dbReference type="ARBA" id="ARBA00022737"/>
    </source>
</evidence>
<keyword evidence="2" id="KW-0964">Secreted</keyword>
<dbReference type="Pfam" id="PF01657">
    <property type="entry name" value="Stress-antifung"/>
    <property type="match status" value="2"/>
</dbReference>
<dbReference type="EMBL" id="CAKOAT010184932">
    <property type="protein sequence ID" value="CAH8353650.1"/>
    <property type="molecule type" value="Genomic_DNA"/>
</dbReference>
<dbReference type="PANTHER" id="PTHR32411">
    <property type="entry name" value="CYSTEINE-RICH REPEAT SECRETORY PROTEIN 38-RELATED"/>
    <property type="match status" value="1"/>
</dbReference>
<dbReference type="PROSITE" id="PS51473">
    <property type="entry name" value="GNK2"/>
    <property type="match status" value="2"/>
</dbReference>
<accession>A0ABC8K544</accession>